<proteinExistence type="predicted"/>
<evidence type="ECO:0000256" key="1">
    <source>
        <dbReference type="SAM" id="MobiDB-lite"/>
    </source>
</evidence>
<evidence type="ECO:0000313" key="2">
    <source>
        <dbReference type="EMBL" id="KEQ17891.1"/>
    </source>
</evidence>
<sequence>MKNRLLGREGWGGRSPVKDSALSVSQGTERYGSQLKTGLLKIIPSRCVHRFLHQNDLCETHTT</sequence>
<comment type="caution">
    <text evidence="2">The sequence shown here is derived from an EMBL/GenBank/DDBJ whole genome shotgun (WGS) entry which is preliminary data.</text>
</comment>
<accession>A0A081NHG8</accession>
<dbReference type="EMBL" id="JOKH01000002">
    <property type="protein sequence ID" value="KEQ17891.1"/>
    <property type="molecule type" value="Genomic_DNA"/>
</dbReference>
<protein>
    <submittedName>
        <fullName evidence="2">Uncharacterized protein</fullName>
    </submittedName>
</protein>
<reference evidence="2 3" key="1">
    <citation type="submission" date="2014-06" db="EMBL/GenBank/DDBJ databases">
        <title>Whole Genome Sequences of Three Symbiotic Endozoicomonas Bacteria.</title>
        <authorList>
            <person name="Neave M.J."/>
            <person name="Apprill A."/>
            <person name="Voolstra C.R."/>
        </authorList>
    </citation>
    <scope>NUCLEOTIDE SEQUENCE [LARGE SCALE GENOMIC DNA]</scope>
    <source>
        <strain evidence="2 3">DSM 25634</strain>
    </source>
</reference>
<dbReference type="Proteomes" id="UP000028073">
    <property type="component" value="Unassembled WGS sequence"/>
</dbReference>
<gene>
    <name evidence="2" type="ORF">GZ78_09635</name>
</gene>
<evidence type="ECO:0000313" key="3">
    <source>
        <dbReference type="Proteomes" id="UP000028073"/>
    </source>
</evidence>
<keyword evidence="3" id="KW-1185">Reference proteome</keyword>
<organism evidence="2 3">
    <name type="scientific">Endozoicomonas numazuensis</name>
    <dbReference type="NCBI Taxonomy" id="1137799"/>
    <lineage>
        <taxon>Bacteria</taxon>
        <taxon>Pseudomonadati</taxon>
        <taxon>Pseudomonadota</taxon>
        <taxon>Gammaproteobacteria</taxon>
        <taxon>Oceanospirillales</taxon>
        <taxon>Endozoicomonadaceae</taxon>
        <taxon>Endozoicomonas</taxon>
    </lineage>
</organism>
<dbReference type="AlphaFoldDB" id="A0A081NHG8"/>
<feature type="region of interest" description="Disordered" evidence="1">
    <location>
        <begin position="1"/>
        <end position="26"/>
    </location>
</feature>
<name>A0A081NHG8_9GAMM</name>